<dbReference type="AlphaFoldDB" id="A0A090QN38"/>
<feature type="signal peptide" evidence="1">
    <location>
        <begin position="1"/>
        <end position="39"/>
    </location>
</feature>
<reference evidence="2 3" key="1">
    <citation type="journal article" date="2014" name="Genome Announc.">
        <title>Draft Genome Sequences of Two Vibrionaceae Species, Vibrio ponticus C121 and Photobacterium aphoticum C119, Isolated as Coral Reef Microbiota.</title>
        <authorList>
            <person name="Al-saari N."/>
            <person name="Meirelles P.M."/>
            <person name="Mino S."/>
            <person name="Suda W."/>
            <person name="Oshima K."/>
            <person name="Hattori M."/>
            <person name="Ohkuma M."/>
            <person name="Thompson F.L."/>
            <person name="Gomez-Gil B."/>
            <person name="Sawabe T."/>
            <person name="Sawabe T."/>
        </authorList>
    </citation>
    <scope>NUCLEOTIDE SEQUENCE [LARGE SCALE GENOMIC DNA]</scope>
    <source>
        <strain evidence="2 3">JCM 19237</strain>
    </source>
</reference>
<gene>
    <name evidence="2" type="ORF">JCM19237_6552</name>
</gene>
<accession>A0A090QN38</accession>
<dbReference type="Proteomes" id="UP000029227">
    <property type="component" value="Unassembled WGS sequence"/>
</dbReference>
<evidence type="ECO:0000256" key="1">
    <source>
        <dbReference type="SAM" id="SignalP"/>
    </source>
</evidence>
<dbReference type="EMBL" id="BBMN01000002">
    <property type="protein sequence ID" value="GAL03658.1"/>
    <property type="molecule type" value="Genomic_DNA"/>
</dbReference>
<feature type="chain" id="PRO_5001862221" description="Rhodanese domain-containing protein" evidence="1">
    <location>
        <begin position="40"/>
        <end position="298"/>
    </location>
</feature>
<organism evidence="2 3">
    <name type="scientific">Photobacterium aphoticum</name>
    <dbReference type="NCBI Taxonomy" id="754436"/>
    <lineage>
        <taxon>Bacteria</taxon>
        <taxon>Pseudomonadati</taxon>
        <taxon>Pseudomonadota</taxon>
        <taxon>Gammaproteobacteria</taxon>
        <taxon>Vibrionales</taxon>
        <taxon>Vibrionaceae</taxon>
        <taxon>Photobacterium</taxon>
    </lineage>
</organism>
<comment type="caution">
    <text evidence="2">The sequence shown here is derived from an EMBL/GenBank/DDBJ whole genome shotgun (WGS) entry which is preliminary data.</text>
</comment>
<evidence type="ECO:0000313" key="3">
    <source>
        <dbReference type="Proteomes" id="UP000029227"/>
    </source>
</evidence>
<sequence>MNVFTRRMMNSRIVSGRTACIQASVLLTSLMAVSLPLQAETQVQPLQQKTHQSCIKAESNNVERSTEAAPFDVLLDFVLPVSSNTERNVDLYAMTVPEPIANWYVVDVSQGSTILPQTFKMALRSLKHKSYLHDKPILLLGNGINYHDLEIEVAQLNERLRFPVKIFLGGVPAWQETHRDRTQEHVHEHAQSTYSIPTILPAQFVAESELGSWGYIYTEKQLAALFSQADYTFNMDRYLLMDSRLVKILQARTEGVPERLKASLFVLDGGLSALEKYAVHQSRILSRIQKQESEQPCQ</sequence>
<evidence type="ECO:0008006" key="4">
    <source>
        <dbReference type="Google" id="ProtNLM"/>
    </source>
</evidence>
<name>A0A090QN38_9GAMM</name>
<dbReference type="STRING" id="754436.JCM19237_6552"/>
<proteinExistence type="predicted"/>
<protein>
    <recommendedName>
        <fullName evidence="4">Rhodanese domain-containing protein</fullName>
    </recommendedName>
</protein>
<evidence type="ECO:0000313" key="2">
    <source>
        <dbReference type="EMBL" id="GAL03658.1"/>
    </source>
</evidence>
<keyword evidence="1" id="KW-0732">Signal</keyword>